<feature type="transmembrane region" description="Helical" evidence="8">
    <location>
        <begin position="252"/>
        <end position="270"/>
    </location>
</feature>
<comment type="similarity">
    <text evidence="2 6">Belongs to the sodium:solute symporter (SSF) (TC 2.A.21) family.</text>
</comment>
<dbReference type="OMA" id="LRICHSV"/>
<dbReference type="PANTHER" id="PTHR11819">
    <property type="entry name" value="SOLUTE CARRIER FAMILY 5"/>
    <property type="match status" value="1"/>
</dbReference>
<name>V4APR5_LOTGI</name>
<dbReference type="Pfam" id="PF00474">
    <property type="entry name" value="SSF"/>
    <property type="match status" value="1"/>
</dbReference>
<feature type="transmembrane region" description="Helical" evidence="8">
    <location>
        <begin position="122"/>
        <end position="141"/>
    </location>
</feature>
<evidence type="ECO:0000256" key="1">
    <source>
        <dbReference type="ARBA" id="ARBA00004141"/>
    </source>
</evidence>
<feature type="transmembrane region" description="Helical" evidence="8">
    <location>
        <begin position="400"/>
        <end position="419"/>
    </location>
</feature>
<feature type="compositionally biased region" description="Polar residues" evidence="7">
    <location>
        <begin position="570"/>
        <end position="580"/>
    </location>
</feature>
<feature type="transmembrane region" description="Helical" evidence="8">
    <location>
        <begin position="506"/>
        <end position="528"/>
    </location>
</feature>
<evidence type="ECO:0000256" key="4">
    <source>
        <dbReference type="ARBA" id="ARBA00022989"/>
    </source>
</evidence>
<feature type="transmembrane region" description="Helical" evidence="8">
    <location>
        <begin position="431"/>
        <end position="455"/>
    </location>
</feature>
<dbReference type="OrthoDB" id="6132759at2759"/>
<dbReference type="EMBL" id="KB201075">
    <property type="protein sequence ID" value="ESO99197.1"/>
    <property type="molecule type" value="Genomic_DNA"/>
</dbReference>
<dbReference type="PROSITE" id="PS00456">
    <property type="entry name" value="NA_SOLUT_SYMP_1"/>
    <property type="match status" value="1"/>
</dbReference>
<feature type="transmembrane region" description="Helical" evidence="8">
    <location>
        <begin position="291"/>
        <end position="312"/>
    </location>
</feature>
<dbReference type="PANTHER" id="PTHR11819:SF195">
    <property type="entry name" value="SODIUM_GLUCOSE COTRANSPORTER 4"/>
    <property type="match status" value="1"/>
</dbReference>
<dbReference type="CTD" id="20234520"/>
<dbReference type="Proteomes" id="UP000030746">
    <property type="component" value="Unassembled WGS sequence"/>
</dbReference>
<evidence type="ECO:0000256" key="7">
    <source>
        <dbReference type="SAM" id="MobiDB-lite"/>
    </source>
</evidence>
<evidence type="ECO:0000256" key="6">
    <source>
        <dbReference type="RuleBase" id="RU362091"/>
    </source>
</evidence>
<keyword evidence="5 8" id="KW-0472">Membrane</keyword>
<proteinExistence type="inferred from homology"/>
<dbReference type="Gene3D" id="1.20.1730.10">
    <property type="entry name" value="Sodium/glucose cotransporter"/>
    <property type="match status" value="1"/>
</dbReference>
<keyword evidence="4 8" id="KW-1133">Transmembrane helix</keyword>
<dbReference type="GO" id="GO:0005886">
    <property type="term" value="C:plasma membrane"/>
    <property type="evidence" value="ECO:0007669"/>
    <property type="project" value="TreeGrafter"/>
</dbReference>
<feature type="transmembrane region" description="Helical" evidence="8">
    <location>
        <begin position="635"/>
        <end position="654"/>
    </location>
</feature>
<dbReference type="STRING" id="225164.V4APR5"/>
<sequence length="655" mass="72304">MADVLGVWDFVTIAAYFLVVLVVGIWASCRPNRGSAAGYFLAGKDMHWIPVGCSIFASNVGAPMFIGLAGAAAATGFSVIIFEWGAVFLLIALGWLFVPVYVSSGAFTMPGYLKRRFGGVRLRIYLSILALILYVLTKISMELYAGALFMQQLIGWNIYICITAILVVTALYTVTGGLKAVMYTDTLQTVILMIGATILAIVGKHFDGFYGLQEKYMTAIANTTSDNITLYKCALPREDSFHIFRSITTGDLPWTGAVFGVTIFALWVWCSDQLMVQRCLSAKNYSHAKGGSLFAGFLKITPFFLWIIPGMIGRVLYPDEVACSSPEKCQIICGNKAGCSNISYPLLVIRLLPNGLRGLMLSALLAALMSSLTSIFNSASSMFTMDLWRRCRKKASEAELMVVGRLAVVVCVVFSIIWLPVLESAQGGQLWVYLQAVTACIAPPWTVVFLMAIFWKRTTEQGAFWGLIGGSLVGLPRLVLEVYYPAPLCGTGEPDLRPLILSKVHFSHFAIIISVVCAIIIAIVSLLTKPRRPEQLRKVTWWTRNDEQEPEISDTEDEDDDSQDEREYTQSKYESQTTSSTDRKGVLQPRSCKRILVNWLCGTTNTKPVLLSSEERASHRKKMTSLTEDLTSKSVVNSLAIGLCLTTFFLLGFYC</sequence>
<dbReference type="AlphaFoldDB" id="V4APR5"/>
<keyword evidence="3 8" id="KW-0812">Transmembrane</keyword>
<evidence type="ECO:0000313" key="10">
    <source>
        <dbReference type="Proteomes" id="UP000030746"/>
    </source>
</evidence>
<comment type="subcellular location">
    <subcellularLocation>
        <location evidence="1">Membrane</location>
        <topology evidence="1">Multi-pass membrane protein</topology>
    </subcellularLocation>
</comment>
<feature type="transmembrane region" description="Helical" evidence="8">
    <location>
        <begin position="48"/>
        <end position="73"/>
    </location>
</feature>
<reference evidence="9 10" key="1">
    <citation type="journal article" date="2013" name="Nature">
        <title>Insights into bilaterian evolution from three spiralian genomes.</title>
        <authorList>
            <person name="Simakov O."/>
            <person name="Marletaz F."/>
            <person name="Cho S.J."/>
            <person name="Edsinger-Gonzales E."/>
            <person name="Havlak P."/>
            <person name="Hellsten U."/>
            <person name="Kuo D.H."/>
            <person name="Larsson T."/>
            <person name="Lv J."/>
            <person name="Arendt D."/>
            <person name="Savage R."/>
            <person name="Osoegawa K."/>
            <person name="de Jong P."/>
            <person name="Grimwood J."/>
            <person name="Chapman J.A."/>
            <person name="Shapiro H."/>
            <person name="Aerts A."/>
            <person name="Otillar R.P."/>
            <person name="Terry A.Y."/>
            <person name="Boore J.L."/>
            <person name="Grigoriev I.V."/>
            <person name="Lindberg D.R."/>
            <person name="Seaver E.C."/>
            <person name="Weisblat D.A."/>
            <person name="Putnam N.H."/>
            <person name="Rokhsar D.S."/>
        </authorList>
    </citation>
    <scope>NUCLEOTIDE SEQUENCE [LARGE SCALE GENOMIC DNA]</scope>
</reference>
<feature type="transmembrane region" description="Helical" evidence="8">
    <location>
        <begin position="186"/>
        <end position="206"/>
    </location>
</feature>
<evidence type="ECO:0000313" key="9">
    <source>
        <dbReference type="EMBL" id="ESO99197.1"/>
    </source>
</evidence>
<dbReference type="GeneID" id="20234520"/>
<feature type="transmembrane region" description="Helical" evidence="8">
    <location>
        <begin position="153"/>
        <end position="174"/>
    </location>
</feature>
<organism evidence="9 10">
    <name type="scientific">Lottia gigantea</name>
    <name type="common">Giant owl limpet</name>
    <dbReference type="NCBI Taxonomy" id="225164"/>
    <lineage>
        <taxon>Eukaryota</taxon>
        <taxon>Metazoa</taxon>
        <taxon>Spiralia</taxon>
        <taxon>Lophotrochozoa</taxon>
        <taxon>Mollusca</taxon>
        <taxon>Gastropoda</taxon>
        <taxon>Patellogastropoda</taxon>
        <taxon>Lottioidea</taxon>
        <taxon>Lottiidae</taxon>
        <taxon>Lottia</taxon>
    </lineage>
</organism>
<evidence type="ECO:0008006" key="11">
    <source>
        <dbReference type="Google" id="ProtNLM"/>
    </source>
</evidence>
<feature type="transmembrane region" description="Helical" evidence="8">
    <location>
        <begin position="79"/>
        <end position="102"/>
    </location>
</feature>
<feature type="transmembrane region" description="Helical" evidence="8">
    <location>
        <begin position="359"/>
        <end position="379"/>
    </location>
</feature>
<feature type="region of interest" description="Disordered" evidence="7">
    <location>
        <begin position="547"/>
        <end position="585"/>
    </location>
</feature>
<evidence type="ECO:0000256" key="8">
    <source>
        <dbReference type="SAM" id="Phobius"/>
    </source>
</evidence>
<feature type="transmembrane region" description="Helical" evidence="8">
    <location>
        <begin position="6"/>
        <end position="27"/>
    </location>
</feature>
<evidence type="ECO:0000256" key="3">
    <source>
        <dbReference type="ARBA" id="ARBA00022692"/>
    </source>
</evidence>
<evidence type="ECO:0000256" key="2">
    <source>
        <dbReference type="ARBA" id="ARBA00006434"/>
    </source>
</evidence>
<evidence type="ECO:0000256" key="5">
    <source>
        <dbReference type="ARBA" id="ARBA00023136"/>
    </source>
</evidence>
<keyword evidence="10" id="KW-1185">Reference proteome</keyword>
<dbReference type="PROSITE" id="PS50283">
    <property type="entry name" value="NA_SOLUT_SYMP_3"/>
    <property type="match status" value="1"/>
</dbReference>
<dbReference type="KEGG" id="lgi:LOTGIDRAFT_141995"/>
<feature type="transmembrane region" description="Helical" evidence="8">
    <location>
        <begin position="462"/>
        <end position="486"/>
    </location>
</feature>
<dbReference type="InterPro" id="IPR001734">
    <property type="entry name" value="Na/solute_symporter"/>
</dbReference>
<dbReference type="NCBIfam" id="TIGR00813">
    <property type="entry name" value="sss"/>
    <property type="match status" value="1"/>
</dbReference>
<protein>
    <recommendedName>
        <fullName evidence="11">Sodium/glucose cotransporter 5</fullName>
    </recommendedName>
</protein>
<dbReference type="InterPro" id="IPR038377">
    <property type="entry name" value="Na/Glc_symporter_sf"/>
</dbReference>
<dbReference type="GO" id="GO:0005412">
    <property type="term" value="F:D-glucose:sodium symporter activity"/>
    <property type="evidence" value="ECO:0007669"/>
    <property type="project" value="TreeGrafter"/>
</dbReference>
<dbReference type="PROSITE" id="PS00457">
    <property type="entry name" value="NA_SOLUT_SYMP_2"/>
    <property type="match status" value="1"/>
</dbReference>
<dbReference type="RefSeq" id="XP_009050104.1">
    <property type="nucleotide sequence ID" value="XM_009051856.1"/>
</dbReference>
<accession>V4APR5</accession>
<dbReference type="InterPro" id="IPR018212">
    <property type="entry name" value="Na/solute_symporter_CS"/>
</dbReference>
<dbReference type="HOGENOM" id="CLU_018808_9_2_1"/>
<feature type="compositionally biased region" description="Acidic residues" evidence="7">
    <location>
        <begin position="548"/>
        <end position="564"/>
    </location>
</feature>
<gene>
    <name evidence="9" type="ORF">LOTGIDRAFT_141995</name>
</gene>